<dbReference type="InterPro" id="IPR052165">
    <property type="entry name" value="Membrane_assoc_protease"/>
</dbReference>
<feature type="domain" description="NfeD-like C-terminal" evidence="6">
    <location>
        <begin position="91"/>
        <end position="146"/>
    </location>
</feature>
<evidence type="ECO:0000256" key="1">
    <source>
        <dbReference type="ARBA" id="ARBA00004141"/>
    </source>
</evidence>
<sequence length="149" mass="16232">MLESLFDSYWYWFSLATLLLLLEIIVPGIFLLWLGVGASFVGVFLLLFPQAGLAWQLFALIVSISAAVALGLKWQKRILKSQPTTLNLGLEGYLERTAVVSQAFSQGRGRVSIDDSSYPAICAEDCTLEVGQAVVIVATQETSFVVAAK</sequence>
<evidence type="ECO:0000256" key="3">
    <source>
        <dbReference type="ARBA" id="ARBA00022989"/>
    </source>
</evidence>
<evidence type="ECO:0000256" key="4">
    <source>
        <dbReference type="ARBA" id="ARBA00023136"/>
    </source>
</evidence>
<dbReference type="InterPro" id="IPR012340">
    <property type="entry name" value="NA-bd_OB-fold"/>
</dbReference>
<keyword evidence="8" id="KW-1185">Reference proteome</keyword>
<dbReference type="Gene3D" id="2.40.50.140">
    <property type="entry name" value="Nucleic acid-binding proteins"/>
    <property type="match status" value="1"/>
</dbReference>
<reference evidence="7 8" key="1">
    <citation type="submission" date="2023-06" db="EMBL/GenBank/DDBJ databases">
        <title>Thiopseudomonas sp. CY1220 draft genome sequence.</title>
        <authorList>
            <person name="Zhao G."/>
            <person name="An M."/>
        </authorList>
    </citation>
    <scope>NUCLEOTIDE SEQUENCE [LARGE SCALE GENOMIC DNA]</scope>
    <source>
        <strain evidence="7 8">CY1220</strain>
    </source>
</reference>
<evidence type="ECO:0000313" key="7">
    <source>
        <dbReference type="EMBL" id="MDM7858393.1"/>
    </source>
</evidence>
<dbReference type="Pfam" id="PF01957">
    <property type="entry name" value="NfeD"/>
    <property type="match status" value="1"/>
</dbReference>
<comment type="subcellular location">
    <subcellularLocation>
        <location evidence="1">Membrane</location>
        <topology evidence="1">Multi-pass membrane protein</topology>
    </subcellularLocation>
</comment>
<gene>
    <name evidence="7" type="ORF">QEZ41_08915</name>
</gene>
<organism evidence="7 8">
    <name type="scientific">Thiopseudomonas acetoxidans</name>
    <dbReference type="NCBI Taxonomy" id="3041622"/>
    <lineage>
        <taxon>Bacteria</taxon>
        <taxon>Pseudomonadati</taxon>
        <taxon>Pseudomonadota</taxon>
        <taxon>Gammaproteobacteria</taxon>
        <taxon>Pseudomonadales</taxon>
        <taxon>Pseudomonadaceae</taxon>
        <taxon>Thiopseudomonas</taxon>
    </lineage>
</organism>
<dbReference type="RefSeq" id="WP_289411096.1">
    <property type="nucleotide sequence ID" value="NZ_JAUCDY010000010.1"/>
</dbReference>
<feature type="transmembrane region" description="Helical" evidence="5">
    <location>
        <begin position="53"/>
        <end position="72"/>
    </location>
</feature>
<evidence type="ECO:0000256" key="5">
    <source>
        <dbReference type="SAM" id="Phobius"/>
    </source>
</evidence>
<name>A0ABT7SQC4_9GAMM</name>
<dbReference type="Proteomes" id="UP001241056">
    <property type="component" value="Unassembled WGS sequence"/>
</dbReference>
<keyword evidence="3 5" id="KW-1133">Transmembrane helix</keyword>
<comment type="caution">
    <text evidence="7">The sequence shown here is derived from an EMBL/GenBank/DDBJ whole genome shotgun (WGS) entry which is preliminary data.</text>
</comment>
<dbReference type="PANTHER" id="PTHR33507:SF3">
    <property type="entry name" value="INNER MEMBRANE PROTEIN YBBJ"/>
    <property type="match status" value="1"/>
</dbReference>
<dbReference type="InterPro" id="IPR002810">
    <property type="entry name" value="NfeD-like_C"/>
</dbReference>
<feature type="transmembrane region" description="Helical" evidence="5">
    <location>
        <begin position="9"/>
        <end position="33"/>
    </location>
</feature>
<keyword evidence="2 5" id="KW-0812">Transmembrane</keyword>
<accession>A0ABT7SQC4</accession>
<protein>
    <submittedName>
        <fullName evidence="7">NfeD family protein</fullName>
    </submittedName>
</protein>
<keyword evidence="4 5" id="KW-0472">Membrane</keyword>
<evidence type="ECO:0000259" key="6">
    <source>
        <dbReference type="Pfam" id="PF01957"/>
    </source>
</evidence>
<evidence type="ECO:0000256" key="2">
    <source>
        <dbReference type="ARBA" id="ARBA00022692"/>
    </source>
</evidence>
<evidence type="ECO:0000313" key="8">
    <source>
        <dbReference type="Proteomes" id="UP001241056"/>
    </source>
</evidence>
<dbReference type="EMBL" id="JAUCDY010000010">
    <property type="protein sequence ID" value="MDM7858393.1"/>
    <property type="molecule type" value="Genomic_DNA"/>
</dbReference>
<proteinExistence type="predicted"/>
<dbReference type="PANTHER" id="PTHR33507">
    <property type="entry name" value="INNER MEMBRANE PROTEIN YBBJ"/>
    <property type="match status" value="1"/>
</dbReference>